<dbReference type="InterPro" id="IPR033878">
    <property type="entry name" value="NfsB-like"/>
</dbReference>
<keyword evidence="3" id="KW-0285">Flavoprotein</keyword>
<evidence type="ECO:0000256" key="5">
    <source>
        <dbReference type="ARBA" id="ARBA00022857"/>
    </source>
</evidence>
<sequence length="210" mass="23621">MNTYIKQLNWRYATKKFDATKKISTQDLNTLKEAIKLSASSYGLQPYKVLIIEDEKTRESLKVASWNQPQITEASHMFVLANIIDADDTLVDDYIMNVSETRGVTKENLESYSNMMKSNVIALPNEAKNIWTAKQVYIALGNLLSAAAILEIDACPMEGFDSPAYNSILGLDQQNLNAAVVVTLGYRAEDDDTQHYKKVRKPENTLFSVI</sequence>
<keyword evidence="5" id="KW-0521">NADP</keyword>
<dbReference type="InterPro" id="IPR029479">
    <property type="entry name" value="Nitroreductase"/>
</dbReference>
<evidence type="ECO:0000256" key="6">
    <source>
        <dbReference type="ARBA" id="ARBA00023002"/>
    </source>
</evidence>
<dbReference type="PANTHER" id="PTHR43673:SF2">
    <property type="entry name" value="NITROREDUCTASE"/>
    <property type="match status" value="1"/>
</dbReference>
<gene>
    <name evidence="8" type="ORF">J2Z56_001299</name>
    <name evidence="9" type="ORF">J2Z57_001125</name>
</gene>
<dbReference type="Proteomes" id="UP001231587">
    <property type="component" value="Unassembled WGS sequence"/>
</dbReference>
<evidence type="ECO:0000256" key="4">
    <source>
        <dbReference type="ARBA" id="ARBA00022643"/>
    </source>
</evidence>
<evidence type="ECO:0000313" key="10">
    <source>
        <dbReference type="Proteomes" id="UP001138672"/>
    </source>
</evidence>
<keyword evidence="4" id="KW-0288">FMN</keyword>
<comment type="caution">
    <text evidence="8">The sequence shown here is derived from an EMBL/GenBank/DDBJ whole genome shotgun (WGS) entry which is preliminary data.</text>
</comment>
<dbReference type="Proteomes" id="UP001138672">
    <property type="component" value="Unassembled WGS sequence"/>
</dbReference>
<dbReference type="OrthoDB" id="9809288at2"/>
<dbReference type="RefSeq" id="WP_057779716.1">
    <property type="nucleotide sequence ID" value="NZ_JAGGJQ010000003.1"/>
</dbReference>
<keyword evidence="11" id="KW-1185">Reference proteome</keyword>
<protein>
    <submittedName>
        <fullName evidence="8">Nitroreductase</fullName>
    </submittedName>
</protein>
<dbReference type="PANTHER" id="PTHR43673">
    <property type="entry name" value="NAD(P)H NITROREDUCTASE YDGI-RELATED"/>
    <property type="match status" value="1"/>
</dbReference>
<dbReference type="EMBL" id="JAGGJQ010000003">
    <property type="protein sequence ID" value="MBP1839388.1"/>
    <property type="molecule type" value="Genomic_DNA"/>
</dbReference>
<reference evidence="8" key="1">
    <citation type="submission" date="2021-03" db="EMBL/GenBank/DDBJ databases">
        <title>Genomic Encyclopedia of Type Strains, Phase IV (KMG-IV): sequencing the most valuable type-strain genomes for metagenomic binning, comparative biology and taxonomic classification.</title>
        <authorList>
            <person name="Goeker M."/>
        </authorList>
    </citation>
    <scope>NUCLEOTIDE SEQUENCE</scope>
    <source>
        <strain evidence="8">DSM 15523</strain>
        <strain evidence="9 11">DSM 16476</strain>
    </source>
</reference>
<organism evidence="8 10">
    <name type="scientific">Formosa algae</name>
    <dbReference type="NCBI Taxonomy" id="225843"/>
    <lineage>
        <taxon>Bacteria</taxon>
        <taxon>Pseudomonadati</taxon>
        <taxon>Bacteroidota</taxon>
        <taxon>Flavobacteriia</taxon>
        <taxon>Flavobacteriales</taxon>
        <taxon>Flavobacteriaceae</taxon>
        <taxon>Formosa</taxon>
    </lineage>
</organism>
<dbReference type="SUPFAM" id="SSF55469">
    <property type="entry name" value="FMN-dependent nitroreductase-like"/>
    <property type="match status" value="1"/>
</dbReference>
<dbReference type="GO" id="GO:0016491">
    <property type="term" value="F:oxidoreductase activity"/>
    <property type="evidence" value="ECO:0007669"/>
    <property type="project" value="UniProtKB-KW"/>
</dbReference>
<name>A0A9X1C901_9FLAO</name>
<evidence type="ECO:0000313" key="8">
    <source>
        <dbReference type="EMBL" id="MBP1839388.1"/>
    </source>
</evidence>
<accession>A0A9X1C901</accession>
<keyword evidence="6" id="KW-0560">Oxidoreductase</keyword>
<evidence type="ECO:0000256" key="1">
    <source>
        <dbReference type="ARBA" id="ARBA00001917"/>
    </source>
</evidence>
<proteinExistence type="inferred from homology"/>
<evidence type="ECO:0000259" key="7">
    <source>
        <dbReference type="Pfam" id="PF00881"/>
    </source>
</evidence>
<comment type="similarity">
    <text evidence="2">Belongs to the nitroreductase family.</text>
</comment>
<evidence type="ECO:0000313" key="9">
    <source>
        <dbReference type="EMBL" id="MDQ0334692.1"/>
    </source>
</evidence>
<dbReference type="AlphaFoldDB" id="A0A9X1C901"/>
<dbReference type="Gene3D" id="3.40.109.10">
    <property type="entry name" value="NADH Oxidase"/>
    <property type="match status" value="1"/>
</dbReference>
<feature type="domain" description="Nitroreductase" evidence="7">
    <location>
        <begin position="9"/>
        <end position="186"/>
    </location>
</feature>
<comment type="cofactor">
    <cofactor evidence="1">
        <name>FMN</name>
        <dbReference type="ChEBI" id="CHEBI:58210"/>
    </cofactor>
</comment>
<dbReference type="CDD" id="cd02149">
    <property type="entry name" value="NfsB-like"/>
    <property type="match status" value="1"/>
</dbReference>
<dbReference type="Pfam" id="PF00881">
    <property type="entry name" value="Nitroreductase"/>
    <property type="match status" value="1"/>
</dbReference>
<dbReference type="InterPro" id="IPR000415">
    <property type="entry name" value="Nitroreductase-like"/>
</dbReference>
<dbReference type="EMBL" id="JAUSUU010000003">
    <property type="protein sequence ID" value="MDQ0334692.1"/>
    <property type="molecule type" value="Genomic_DNA"/>
</dbReference>
<evidence type="ECO:0000256" key="2">
    <source>
        <dbReference type="ARBA" id="ARBA00007118"/>
    </source>
</evidence>
<evidence type="ECO:0000313" key="11">
    <source>
        <dbReference type="Proteomes" id="UP001231587"/>
    </source>
</evidence>
<evidence type="ECO:0000256" key="3">
    <source>
        <dbReference type="ARBA" id="ARBA00022630"/>
    </source>
</evidence>